<name>A0ACC2EXP9_DIPCM</name>
<dbReference type="Proteomes" id="UP001162992">
    <property type="component" value="Chromosome 1"/>
</dbReference>
<keyword evidence="2" id="KW-1185">Reference proteome</keyword>
<proteinExistence type="predicted"/>
<dbReference type="EMBL" id="CM055092">
    <property type="protein sequence ID" value="KAJ7571202.1"/>
    <property type="molecule type" value="Genomic_DNA"/>
</dbReference>
<gene>
    <name evidence="1" type="ORF">O6H91_01G154700</name>
</gene>
<accession>A0ACC2EXP9</accession>
<reference evidence="2" key="1">
    <citation type="journal article" date="2024" name="Proc. Natl. Acad. Sci. U.S.A.">
        <title>Extraordinary preservation of gene collinearity over three hundred million years revealed in homosporous lycophytes.</title>
        <authorList>
            <person name="Li C."/>
            <person name="Wickell D."/>
            <person name="Kuo L.Y."/>
            <person name="Chen X."/>
            <person name="Nie B."/>
            <person name="Liao X."/>
            <person name="Peng D."/>
            <person name="Ji J."/>
            <person name="Jenkins J."/>
            <person name="Williams M."/>
            <person name="Shu S."/>
            <person name="Plott C."/>
            <person name="Barry K."/>
            <person name="Rajasekar S."/>
            <person name="Grimwood J."/>
            <person name="Han X."/>
            <person name="Sun S."/>
            <person name="Hou Z."/>
            <person name="He W."/>
            <person name="Dai G."/>
            <person name="Sun C."/>
            <person name="Schmutz J."/>
            <person name="Leebens-Mack J.H."/>
            <person name="Li F.W."/>
            <person name="Wang L."/>
        </authorList>
    </citation>
    <scope>NUCLEOTIDE SEQUENCE [LARGE SCALE GENOMIC DNA]</scope>
    <source>
        <strain evidence="2">cv. PW_Plant_1</strain>
    </source>
</reference>
<sequence>MTSSRAEEPRIVADFVCIGFVPKEVQDTTFLLLDVAGAADRCLALKKWAATLVILPTTLSCTCPMSGTYLQAYLALSSGWFSINKVQNQHPCVVMVKCGISTLHDKGLRLCGCSASLTLTTDRPTPEYDLLTKGLKPRKEFMNKIATTLTESWFSNHEVATLSAAEGAVTLGIAAINATREVFAETSCRDVSFIEVGTTSDHSCNIQAKTHSQLQKIRLSKIERVEKVLNCEQLGKIFEDLNCTLKGGMLERLVEGQIDASGNVIQLPEITSNISRPVLEDWNVQMGKAATKESVAVKSQRREQRVLKRVKAQQKSKKHLVQGYALKRVRAQQKLKKNVVHYTWNAPSERGNGSYMSSTSRFVEEIKNKQLLTAEEEIQLAEKIQVVMKMEKVKAALITQMGRSPTLEEWANAVGMEVHVFERKLWAGKRSMEKMTDANLRLVASIARRYRGKGLPYRDLVLEGSKGLMRVVELFDPTKGFKFSSYAYPWISWAISKAVVRRTTTFVLPGQFFPMCARISDAKTLLHEKYGRAPTDYEVAELLGISVFKLQSYMRWNAPITSLEKPVGKNESLSLSELISDGSSESSEAVTTRQSLKEDLDLVLRSLDPKERDILRLRFGLDEAQSKSLEAIGYKYNLTRERIRQIEKISMKKLKDESKRTHLQYYLASLRN</sequence>
<comment type="caution">
    <text evidence="1">The sequence shown here is derived from an EMBL/GenBank/DDBJ whole genome shotgun (WGS) entry which is preliminary data.</text>
</comment>
<evidence type="ECO:0000313" key="2">
    <source>
        <dbReference type="Proteomes" id="UP001162992"/>
    </source>
</evidence>
<organism evidence="1 2">
    <name type="scientific">Diphasiastrum complanatum</name>
    <name type="common">Issler's clubmoss</name>
    <name type="synonym">Lycopodium complanatum</name>
    <dbReference type="NCBI Taxonomy" id="34168"/>
    <lineage>
        <taxon>Eukaryota</taxon>
        <taxon>Viridiplantae</taxon>
        <taxon>Streptophyta</taxon>
        <taxon>Embryophyta</taxon>
        <taxon>Tracheophyta</taxon>
        <taxon>Lycopodiopsida</taxon>
        <taxon>Lycopodiales</taxon>
        <taxon>Lycopodiaceae</taxon>
        <taxon>Lycopodioideae</taxon>
        <taxon>Diphasiastrum</taxon>
    </lineage>
</organism>
<protein>
    <submittedName>
        <fullName evidence="1">Uncharacterized protein</fullName>
    </submittedName>
</protein>
<evidence type="ECO:0000313" key="1">
    <source>
        <dbReference type="EMBL" id="KAJ7571202.1"/>
    </source>
</evidence>